<evidence type="ECO:0000313" key="4">
    <source>
        <dbReference type="Proteomes" id="UP000234857"/>
    </source>
</evidence>
<comment type="caution">
    <text evidence="3">The sequence shown here is derived from an EMBL/GenBank/DDBJ whole genome shotgun (WGS) entry which is preliminary data.</text>
</comment>
<accession>A0A2N5ZDR4</accession>
<dbReference type="SUPFAM" id="SSF88723">
    <property type="entry name" value="PIN domain-like"/>
    <property type="match status" value="1"/>
</dbReference>
<name>A0A2N5ZDR4_MUIH1</name>
<proteinExistence type="predicted"/>
<dbReference type="InterPro" id="IPR052041">
    <property type="entry name" value="Nucleic_acid_metab_PIN/TRAM"/>
</dbReference>
<protein>
    <recommendedName>
        <fullName evidence="2">PIN domain-containing protein</fullName>
    </recommendedName>
</protein>
<dbReference type="SMART" id="SM00670">
    <property type="entry name" value="PINc"/>
    <property type="match status" value="1"/>
</dbReference>
<dbReference type="Proteomes" id="UP000234857">
    <property type="component" value="Unassembled WGS sequence"/>
</dbReference>
<dbReference type="CDD" id="cd09877">
    <property type="entry name" value="PIN_YacL-like"/>
    <property type="match status" value="1"/>
</dbReference>
<sequence>MYSVIHFLFVFIGTILGFFIASYYSSSPFFIELFPGNTMFKVSLLFGTSGYLIGVLVAAILNQFIKKTMKKLNIGKLFPQILGITGGLTLINLLLIPFYVFMFNIKNGNIVISYLKLLIPLFLNIIFAFFGGNLGEKYFQEKRSFRSGILIDSNILIDGRIEQIVKFPIFNRKLLVSDFILEELQILADSGDEVRRKKGRKALELLERLKKENRVEIVEVDFDSNGDTVDNRLIRLAVDGSYILLSNDFNLIKKASVKGVDTLFLNQLEEAFRPVVSFGDHFNVKLIKNGKDPRQGVGYLEDGTMIVAQNGKDYIGKDVDVIVENIVHTSAGKIIFVNVLEI</sequence>
<evidence type="ECO:0000259" key="2">
    <source>
        <dbReference type="SMART" id="SM00670"/>
    </source>
</evidence>
<dbReference type="PANTHER" id="PTHR11603:SF147">
    <property type="entry name" value="MEMBRANE PROTEIN"/>
    <property type="match status" value="1"/>
</dbReference>
<organism evidence="3 4">
    <name type="scientific">Muiribacterium halophilum</name>
    <dbReference type="NCBI Taxonomy" id="2053465"/>
    <lineage>
        <taxon>Bacteria</taxon>
        <taxon>Candidatus Muiribacteriota</taxon>
        <taxon>Candidatus Muiribacteriia</taxon>
        <taxon>Candidatus Muiribacteriales</taxon>
        <taxon>Candidatus Muiribacteriaceae</taxon>
        <taxon>Candidatus Muiribacterium</taxon>
    </lineage>
</organism>
<keyword evidence="1" id="KW-0472">Membrane</keyword>
<keyword evidence="1" id="KW-0812">Transmembrane</keyword>
<keyword evidence="1" id="KW-1133">Transmembrane helix</keyword>
<feature type="domain" description="PIN" evidence="2">
    <location>
        <begin position="147"/>
        <end position="253"/>
    </location>
</feature>
<dbReference type="AlphaFoldDB" id="A0A2N5ZDR4"/>
<feature type="transmembrane region" description="Helical" evidence="1">
    <location>
        <begin position="77"/>
        <end position="102"/>
    </location>
</feature>
<dbReference type="PANTHER" id="PTHR11603">
    <property type="entry name" value="AAA FAMILY ATPASE"/>
    <property type="match status" value="1"/>
</dbReference>
<dbReference type="InterPro" id="IPR002716">
    <property type="entry name" value="PIN_dom"/>
</dbReference>
<dbReference type="InterPro" id="IPR029060">
    <property type="entry name" value="PIN-like_dom_sf"/>
</dbReference>
<dbReference type="EMBL" id="PKTG01000105">
    <property type="protein sequence ID" value="PLX16812.1"/>
    <property type="molecule type" value="Genomic_DNA"/>
</dbReference>
<evidence type="ECO:0000256" key="1">
    <source>
        <dbReference type="SAM" id="Phobius"/>
    </source>
</evidence>
<dbReference type="Gene3D" id="3.40.50.1010">
    <property type="entry name" value="5'-nuclease"/>
    <property type="match status" value="1"/>
</dbReference>
<feature type="transmembrane region" description="Helical" evidence="1">
    <location>
        <begin position="44"/>
        <end position="65"/>
    </location>
</feature>
<gene>
    <name evidence="3" type="ORF">C0601_09240</name>
</gene>
<feature type="transmembrane region" description="Helical" evidence="1">
    <location>
        <begin position="114"/>
        <end position="134"/>
    </location>
</feature>
<evidence type="ECO:0000313" key="3">
    <source>
        <dbReference type="EMBL" id="PLX16812.1"/>
    </source>
</evidence>
<feature type="transmembrane region" description="Helical" evidence="1">
    <location>
        <begin position="7"/>
        <end position="24"/>
    </location>
</feature>
<reference evidence="3 4" key="1">
    <citation type="submission" date="2017-11" db="EMBL/GenBank/DDBJ databases">
        <title>Genome-resolved metagenomics identifies genetic mobility, metabolic interactions, and unexpected diversity in perchlorate-reducing communities.</title>
        <authorList>
            <person name="Barnum T.P."/>
            <person name="Figueroa I.A."/>
            <person name="Carlstrom C.I."/>
            <person name="Lucas L.N."/>
            <person name="Engelbrektson A.L."/>
            <person name="Coates J.D."/>
        </authorList>
    </citation>
    <scope>NUCLEOTIDE SEQUENCE [LARGE SCALE GENOMIC DNA]</scope>
    <source>
        <strain evidence="3">BM706</strain>
    </source>
</reference>